<organism evidence="1 2">
    <name type="scientific">Mycolicibacillus parakoreensis</name>
    <dbReference type="NCBI Taxonomy" id="1069221"/>
    <lineage>
        <taxon>Bacteria</taxon>
        <taxon>Bacillati</taxon>
        <taxon>Actinomycetota</taxon>
        <taxon>Actinomycetes</taxon>
        <taxon>Mycobacteriales</taxon>
        <taxon>Mycobacteriaceae</taxon>
        <taxon>Mycolicibacillus</taxon>
    </lineage>
</organism>
<dbReference type="EMBL" id="CP092365">
    <property type="protein sequence ID" value="ULN51515.1"/>
    <property type="molecule type" value="Genomic_DNA"/>
</dbReference>
<dbReference type="Proteomes" id="UP001055200">
    <property type="component" value="Chromosome"/>
</dbReference>
<name>A0ABY3TV45_9MYCO</name>
<reference evidence="1" key="1">
    <citation type="submission" date="2022-08" db="EMBL/GenBank/DDBJ databases">
        <title>Complete genome sequence of 14 non-tuberculosis mycobacteria type-strains.</title>
        <authorList>
            <person name="Igarashi Y."/>
            <person name="Osugi A."/>
            <person name="Mitarai S."/>
        </authorList>
    </citation>
    <scope>NUCLEOTIDE SEQUENCE</scope>
    <source>
        <strain evidence="1">DSM 45575</strain>
    </source>
</reference>
<protein>
    <recommendedName>
        <fullName evidence="3">DUF222 domain-containing protein</fullName>
    </recommendedName>
</protein>
<evidence type="ECO:0000313" key="2">
    <source>
        <dbReference type="Proteomes" id="UP001055200"/>
    </source>
</evidence>
<gene>
    <name evidence="1" type="ORF">MIU77_11415</name>
</gene>
<evidence type="ECO:0000313" key="1">
    <source>
        <dbReference type="EMBL" id="ULN51515.1"/>
    </source>
</evidence>
<sequence length="254" mass="27197">MITSSRASATLIDSLAGKLGADLPEAYTSALTAARDLRDAASAITGSADAINARILTLLREGKDWHSDKQLTAAMLDRIASGNGIRQAGERESEDQILAAINEHADEILEAFADAIEADAEVLANAAEVLLDTDDLSDPDHVALRRSKQLNTWADAAAAAERIDQAVQAWKAIATACHVQRDPQREVLVFAEATSDQIVAARAMTFKGDPTPWTLARLGAPIRLATISGYMERTAALIAQQQERAREQELAETG</sequence>
<evidence type="ECO:0008006" key="3">
    <source>
        <dbReference type="Google" id="ProtNLM"/>
    </source>
</evidence>
<keyword evidence="2" id="KW-1185">Reference proteome</keyword>
<proteinExistence type="predicted"/>
<dbReference type="RefSeq" id="WP_240169798.1">
    <property type="nucleotide sequence ID" value="NZ_CP092365.1"/>
</dbReference>
<accession>A0ABY3TV45</accession>